<evidence type="ECO:0000313" key="2">
    <source>
        <dbReference type="Proteomes" id="UP000295773"/>
    </source>
</evidence>
<comment type="caution">
    <text evidence="1">The sequence shown here is derived from an EMBL/GenBank/DDBJ whole genome shotgun (WGS) entry which is preliminary data.</text>
</comment>
<reference evidence="1 2" key="1">
    <citation type="submission" date="2019-03" db="EMBL/GenBank/DDBJ databases">
        <title>Genomic Encyclopedia of Type Strains, Phase IV (KMG-IV): sequencing the most valuable type-strain genomes for metagenomic binning, comparative biology and taxonomic classification.</title>
        <authorList>
            <person name="Goeker M."/>
        </authorList>
    </citation>
    <scope>NUCLEOTIDE SEQUENCE [LARGE SCALE GENOMIC DNA]</scope>
    <source>
        <strain evidence="1 2">DSM 29481</strain>
    </source>
</reference>
<protein>
    <submittedName>
        <fullName evidence="1">Uncharacterized protein</fullName>
    </submittedName>
</protein>
<gene>
    <name evidence="1" type="ORF">EDD61_102100</name>
</gene>
<dbReference type="RefSeq" id="WP_119983487.1">
    <property type="nucleotide sequence ID" value="NZ_JANKBG010000002.1"/>
</dbReference>
<dbReference type="Proteomes" id="UP000295773">
    <property type="component" value="Unassembled WGS sequence"/>
</dbReference>
<proteinExistence type="predicted"/>
<dbReference type="EMBL" id="SMBP01000002">
    <property type="protein sequence ID" value="TCU63097.1"/>
    <property type="molecule type" value="Genomic_DNA"/>
</dbReference>
<accession>A0A4R3TN26</accession>
<evidence type="ECO:0000313" key="1">
    <source>
        <dbReference type="EMBL" id="TCU63097.1"/>
    </source>
</evidence>
<name>A0A4R3TN26_9FIRM</name>
<keyword evidence="2" id="KW-1185">Reference proteome</keyword>
<organism evidence="1 2">
    <name type="scientific">Longicatena caecimuris</name>
    <dbReference type="NCBI Taxonomy" id="1796635"/>
    <lineage>
        <taxon>Bacteria</taxon>
        <taxon>Bacillati</taxon>
        <taxon>Bacillota</taxon>
        <taxon>Erysipelotrichia</taxon>
        <taxon>Erysipelotrichales</taxon>
        <taxon>Erysipelotrichaceae</taxon>
        <taxon>Longicatena</taxon>
    </lineage>
</organism>
<sequence>MLEKNGVVYYILGSHIQCGKVSDIKIEKGELFFLIDTYVQCDEDNWIAEEEIGKSVFFTEVEAQQHYGTGHSLPTCCCG</sequence>
<dbReference type="AlphaFoldDB" id="A0A4R3TN26"/>